<evidence type="ECO:0000256" key="15">
    <source>
        <dbReference type="PIRNR" id="PIRNR037090"/>
    </source>
</evidence>
<dbReference type="PIRSF" id="PIRSF037090">
    <property type="entry name" value="Iontro_Glu-like_rcpt_pln"/>
    <property type="match status" value="1"/>
</dbReference>
<name>A0ABR0D8U0_9LAMI</name>
<dbReference type="InterPro" id="IPR001638">
    <property type="entry name" value="Solute-binding_3/MltF_N"/>
</dbReference>
<dbReference type="InterPro" id="IPR015683">
    <property type="entry name" value="Ionotropic_Glu_rcpt"/>
</dbReference>
<feature type="chain" id="PRO_5045635920" description="Glutamate receptor" evidence="18">
    <location>
        <begin position="21"/>
        <end position="944"/>
    </location>
</feature>
<reference evidence="20 21" key="1">
    <citation type="journal article" date="2023" name="bioRxiv">
        <title>Genome report: Whole genome sequence and annotation of Penstemon davidsonii.</title>
        <authorList>
            <person name="Ostevik K.L."/>
            <person name="Alabady M."/>
            <person name="Zhang M."/>
            <person name="Rausher M.D."/>
        </authorList>
    </citation>
    <scope>NUCLEOTIDE SEQUENCE [LARGE SCALE GENOMIC DNA]</scope>
    <source>
        <strain evidence="20">DNT005</strain>
        <tissue evidence="20">Whole leaf</tissue>
    </source>
</reference>
<evidence type="ECO:0000256" key="14">
    <source>
        <dbReference type="ARBA" id="ARBA00049638"/>
    </source>
</evidence>
<dbReference type="Pfam" id="PF01094">
    <property type="entry name" value="ANF_receptor"/>
    <property type="match status" value="1"/>
</dbReference>
<feature type="transmembrane region" description="Helical" evidence="17">
    <location>
        <begin position="762"/>
        <end position="785"/>
    </location>
</feature>
<dbReference type="SMART" id="SM00079">
    <property type="entry name" value="PBPe"/>
    <property type="match status" value="1"/>
</dbReference>
<evidence type="ECO:0000256" key="9">
    <source>
        <dbReference type="ARBA" id="ARBA00023136"/>
    </source>
</evidence>
<evidence type="ECO:0000256" key="1">
    <source>
        <dbReference type="ARBA" id="ARBA00004141"/>
    </source>
</evidence>
<feature type="compositionally biased region" description="Polar residues" evidence="16">
    <location>
        <begin position="892"/>
        <end position="910"/>
    </location>
</feature>
<keyword evidence="5 17" id="KW-0812">Transmembrane</keyword>
<evidence type="ECO:0000256" key="18">
    <source>
        <dbReference type="SAM" id="SignalP"/>
    </source>
</evidence>
<dbReference type="CDD" id="cd13686">
    <property type="entry name" value="GluR_Plant"/>
    <property type="match status" value="1"/>
</dbReference>
<feature type="domain" description="Ionotropic glutamate receptor C-terminal" evidence="19">
    <location>
        <begin position="445"/>
        <end position="745"/>
    </location>
</feature>
<protein>
    <recommendedName>
        <fullName evidence="15">Glutamate receptor</fullName>
    </recommendedName>
</protein>
<dbReference type="Gene3D" id="1.10.287.70">
    <property type="match status" value="1"/>
</dbReference>
<proteinExistence type="inferred from homology"/>
<gene>
    <name evidence="20" type="ORF">RD792_008332</name>
</gene>
<comment type="subcellular location">
    <subcellularLocation>
        <location evidence="1">Membrane</location>
        <topology evidence="1">Multi-pass membrane protein</topology>
    </subcellularLocation>
</comment>
<dbReference type="SUPFAM" id="SSF53822">
    <property type="entry name" value="Periplasmic binding protein-like I"/>
    <property type="match status" value="1"/>
</dbReference>
<evidence type="ECO:0000256" key="10">
    <source>
        <dbReference type="ARBA" id="ARBA00023170"/>
    </source>
</evidence>
<comment type="subunit">
    <text evidence="3">May form heteromers.</text>
</comment>
<evidence type="ECO:0000313" key="20">
    <source>
        <dbReference type="EMBL" id="KAK4485688.1"/>
    </source>
</evidence>
<dbReference type="Pfam" id="PF00497">
    <property type="entry name" value="SBP_bac_3"/>
    <property type="match status" value="1"/>
</dbReference>
<dbReference type="InterPro" id="IPR017103">
    <property type="entry name" value="Iontropic_Glu_rcpt_pln"/>
</dbReference>
<evidence type="ECO:0000256" key="11">
    <source>
        <dbReference type="ARBA" id="ARBA00023180"/>
    </source>
</evidence>
<evidence type="ECO:0000256" key="12">
    <source>
        <dbReference type="ARBA" id="ARBA00023286"/>
    </source>
</evidence>
<keyword evidence="4 15" id="KW-0813">Transport</keyword>
<dbReference type="Gene3D" id="3.40.50.2300">
    <property type="match status" value="2"/>
</dbReference>
<dbReference type="InterPro" id="IPR001828">
    <property type="entry name" value="ANF_lig-bd_rcpt"/>
</dbReference>
<evidence type="ECO:0000256" key="17">
    <source>
        <dbReference type="SAM" id="Phobius"/>
    </source>
</evidence>
<dbReference type="PANTHER" id="PTHR34836:SF1">
    <property type="entry name" value="OS09G0428600 PROTEIN"/>
    <property type="match status" value="1"/>
</dbReference>
<evidence type="ECO:0000256" key="8">
    <source>
        <dbReference type="ARBA" id="ARBA00023065"/>
    </source>
</evidence>
<evidence type="ECO:0000256" key="7">
    <source>
        <dbReference type="ARBA" id="ARBA00022989"/>
    </source>
</evidence>
<keyword evidence="6 18" id="KW-0732">Signal</keyword>
<dbReference type="InterPro" id="IPR028082">
    <property type="entry name" value="Peripla_BP_I"/>
</dbReference>
<keyword evidence="7 17" id="KW-1133">Transmembrane helix</keyword>
<comment type="function">
    <text evidence="14">Glutamate-gated receptor that probably acts as a non-selective cation channel. May be involved in light-signal transduction and calcium homeostasis via the regulation of calcium influx into cells.</text>
</comment>
<dbReference type="PANTHER" id="PTHR34836">
    <property type="entry name" value="OS06G0188250 PROTEIN"/>
    <property type="match status" value="1"/>
</dbReference>
<accession>A0ABR0D8U0</accession>
<dbReference type="Gene3D" id="3.40.190.10">
    <property type="entry name" value="Periplasmic binding protein-like II"/>
    <property type="match status" value="3"/>
</dbReference>
<keyword evidence="9 15" id="KW-0472">Membrane</keyword>
<feature type="signal peptide" evidence="18">
    <location>
        <begin position="1"/>
        <end position="20"/>
    </location>
</feature>
<evidence type="ECO:0000256" key="5">
    <source>
        <dbReference type="ARBA" id="ARBA00022692"/>
    </source>
</evidence>
<keyword evidence="11" id="KW-0325">Glycoprotein</keyword>
<feature type="compositionally biased region" description="Basic and acidic residues" evidence="16">
    <location>
        <begin position="862"/>
        <end position="887"/>
    </location>
</feature>
<evidence type="ECO:0000256" key="13">
    <source>
        <dbReference type="ARBA" id="ARBA00023303"/>
    </source>
</evidence>
<dbReference type="SUPFAM" id="SSF53850">
    <property type="entry name" value="Periplasmic binding protein-like II"/>
    <property type="match status" value="1"/>
</dbReference>
<evidence type="ECO:0000259" key="19">
    <source>
        <dbReference type="SMART" id="SM00079"/>
    </source>
</evidence>
<dbReference type="CDD" id="cd19990">
    <property type="entry name" value="PBP1_GABAb_receptor_plant"/>
    <property type="match status" value="1"/>
</dbReference>
<keyword evidence="13 15" id="KW-0407">Ion channel</keyword>
<feature type="compositionally biased region" description="Polar residues" evidence="16">
    <location>
        <begin position="834"/>
        <end position="852"/>
    </location>
</feature>
<evidence type="ECO:0000256" key="3">
    <source>
        <dbReference type="ARBA" id="ARBA00011095"/>
    </source>
</evidence>
<comment type="caution">
    <text evidence="20">The sequence shown here is derived from an EMBL/GenBank/DDBJ whole genome shotgun (WGS) entry which is preliminary data.</text>
</comment>
<feature type="region of interest" description="Disordered" evidence="16">
    <location>
        <begin position="821"/>
        <end position="926"/>
    </location>
</feature>
<evidence type="ECO:0000256" key="2">
    <source>
        <dbReference type="ARBA" id="ARBA00008685"/>
    </source>
</evidence>
<keyword evidence="10 15" id="KW-0675">Receptor</keyword>
<comment type="similarity">
    <text evidence="2 15">Belongs to the glutamate-gated ion channel (TC 1.A.10.1) family.</text>
</comment>
<keyword evidence="21" id="KW-1185">Reference proteome</keyword>
<keyword evidence="12 15" id="KW-1071">Ligand-gated ion channel</keyword>
<dbReference type="Proteomes" id="UP001291926">
    <property type="component" value="Unassembled WGS sequence"/>
</dbReference>
<evidence type="ECO:0000313" key="21">
    <source>
        <dbReference type="Proteomes" id="UP001291926"/>
    </source>
</evidence>
<evidence type="ECO:0000256" key="6">
    <source>
        <dbReference type="ARBA" id="ARBA00022729"/>
    </source>
</evidence>
<evidence type="ECO:0000256" key="4">
    <source>
        <dbReference type="ARBA" id="ARBA00022448"/>
    </source>
</evidence>
<comment type="function">
    <text evidence="15">Glutamate-gated receptor that probably acts as non-selective cation channel.</text>
</comment>
<organism evidence="20 21">
    <name type="scientific">Penstemon davidsonii</name>
    <dbReference type="NCBI Taxonomy" id="160366"/>
    <lineage>
        <taxon>Eukaryota</taxon>
        <taxon>Viridiplantae</taxon>
        <taxon>Streptophyta</taxon>
        <taxon>Embryophyta</taxon>
        <taxon>Tracheophyta</taxon>
        <taxon>Spermatophyta</taxon>
        <taxon>Magnoliopsida</taxon>
        <taxon>eudicotyledons</taxon>
        <taxon>Gunneridae</taxon>
        <taxon>Pentapetalae</taxon>
        <taxon>asterids</taxon>
        <taxon>lamiids</taxon>
        <taxon>Lamiales</taxon>
        <taxon>Plantaginaceae</taxon>
        <taxon>Cheloneae</taxon>
        <taxon>Penstemon</taxon>
    </lineage>
</organism>
<feature type="transmembrane region" description="Helical" evidence="17">
    <location>
        <begin position="571"/>
        <end position="589"/>
    </location>
</feature>
<sequence length="944" mass="104884">MLSSLYVCILSMFFCLCIDAQSELQNNSSSTTLVNVGVILDLDSLVGRIGMTSLSLALSDYYSIDRNFSAKIVLHVRDSNGQIIDAAASALSLLKDVQVDAIIGPQKSAQSTFVIGLGNRTNVPIISFSATSPSIYPQTPYFVQPTITDDAQVGAIAAIVKYFRWTQVILIHEESDYGNDIYPYLMNALQDVNARVSYISIIPVAATDDFMLQELYKMKTMQISVFLVHISSSLASKLFLKVKEAGMMREGYAWIVTSGVMDLLYSLDSHVIEAMEGVLGVKPMIPNSRKLSSTAKRWKKKFIHDNHGFSQAEFGLYGIWAYNAMWALAMAAERVQFKEQISSLQNTSSNLFDVEISKTGPSLRQALSEVTFQGLDGEFRLVNGKLESSYFQILNVIGKGEREVGIWTPYDGILSERDVNNTSSSSKMLKNILFPGDSIIVPFKKLRVGVPLAAGFIEFVKVGKDPQTNASKASGFYIDMFDAVMAALPYVVPYEYVPFETFNGSSRSYDEMLSQVYLQEYDAAVGDFTVTTKRLNYVDFTLPFAPGGITMIVKIEDKNIWFFLEPFQTSLWLTTMALFIFTGVVVWILEHRLNNAYRGPPAQHAGMIFYFPFMSVVYAQSEGNNSEQFGSACCSCVDVCCADIELNIHSKPFSKTNIRKSSTRDLSKGSKKGGISGFYTVKPNANLFLSKFPNKYRTIGKTISTEGFGFAFQKGSPLVADVSRAVIKLTENHRLSEIEERWMNNKLNNGPDSFKKATLTNFAALFGITGGITTICLLFFMASFLCKNRDFVQRIISNSSETSWSKARAICKHFDQRDPDSFLSSKYQEEDGSPNITGNPRSNTVVPVSTMDSNDENGDISPKSEHAICKHFDQRDPDSFRSSKYQEEDGSPNITGNPRSSTVVPVSNMDSNDENGDISPKSEHALVPNHQIRSTDRLDIITNV</sequence>
<keyword evidence="8 15" id="KW-0406">Ion transport</keyword>
<dbReference type="EMBL" id="JAYDYQ010002533">
    <property type="protein sequence ID" value="KAK4485688.1"/>
    <property type="molecule type" value="Genomic_DNA"/>
</dbReference>
<dbReference type="InterPro" id="IPR001320">
    <property type="entry name" value="Iontro_rcpt_C"/>
</dbReference>
<dbReference type="InterPro" id="IPR044440">
    <property type="entry name" value="GABAb_receptor_plant_PBP1"/>
</dbReference>
<evidence type="ECO:0000256" key="16">
    <source>
        <dbReference type="SAM" id="MobiDB-lite"/>
    </source>
</evidence>